<sequence>MQKLSISDNSLPKKLAPAKNISEEPKFRSKGRESRALKKHVILHALSTSKVVTSTPISDGGAILITNAPIDQWISNTGGKINLETAALPQQIKSKISSENVESIRVEVSVRTDTSTVNITDLSGLGEFVLGEHREDSRHITALATMQEASLNPNLISVGGNRIYNNVQDLPNAPGYVRATGLVKRIRLSLNNNGEWIMEILADSTERLMFKSMNLKEFLLRQLQFKGLAFGPEFDKCSIWKKAYSMVVDMALNHGNRNHWFTSRGLTATPIGQIIDDKSMAFKIRPSKALKNVKAYSRKHPAVLDAFRKQINDRDKSQWLIRNKFACPAKIDIIAVAHTCKKEDIEKSMKALIDDGVKRGIAVGATQYYPVAKPTDLSALAERLGKMAEKQPNILLIFVDSKTHATSHSFLKLYERLYMIRTQQLTTEVVKKSEEQWITRLNILMKMNIKMGGVNVNVVPQTPKLDDWMKQKETLILSYDVSHPVPAKRMQQNNAKATKPSVVGFSGNYGRHIDGFVGDFAFQHPRVEQVDDSLLKTRFANMLAHFQKNHGKLPKRVVIIRDGVSEGQYLMVIRDELRALEEGWKLYQQKTKGKLPFPPTAVFIGTKRNGIRLFISGNTISLPEPLYQADEWAKRGRNLWNAYVDLMKFPQSQFTAEGLTQADFNEMNRKASFMGTRFDGIRFNA</sequence>
<evidence type="ECO:0000313" key="3">
    <source>
        <dbReference type="Proteomes" id="UP000218231"/>
    </source>
</evidence>
<dbReference type="Pfam" id="PF02171">
    <property type="entry name" value="Piwi"/>
    <property type="match status" value="1"/>
</dbReference>
<dbReference type="SUPFAM" id="SSF53098">
    <property type="entry name" value="Ribonuclease H-like"/>
    <property type="match status" value="1"/>
</dbReference>
<keyword evidence="3" id="KW-1185">Reference proteome</keyword>
<organism evidence="2 3">
    <name type="scientific">Diploscapter pachys</name>
    <dbReference type="NCBI Taxonomy" id="2018661"/>
    <lineage>
        <taxon>Eukaryota</taxon>
        <taxon>Metazoa</taxon>
        <taxon>Ecdysozoa</taxon>
        <taxon>Nematoda</taxon>
        <taxon>Chromadorea</taxon>
        <taxon>Rhabditida</taxon>
        <taxon>Rhabditina</taxon>
        <taxon>Rhabditomorpha</taxon>
        <taxon>Rhabditoidea</taxon>
        <taxon>Rhabditidae</taxon>
        <taxon>Diploscapter</taxon>
    </lineage>
</organism>
<gene>
    <name evidence="2" type="ORF">WR25_01916</name>
</gene>
<accession>A0A2A2JSF0</accession>
<dbReference type="Gene3D" id="3.40.50.2300">
    <property type="match status" value="1"/>
</dbReference>
<dbReference type="GO" id="GO:0003676">
    <property type="term" value="F:nucleic acid binding"/>
    <property type="evidence" value="ECO:0007669"/>
    <property type="project" value="InterPro"/>
</dbReference>
<dbReference type="InterPro" id="IPR036397">
    <property type="entry name" value="RNaseH_sf"/>
</dbReference>
<dbReference type="STRING" id="2018661.A0A2A2JSF0"/>
<dbReference type="InterPro" id="IPR012337">
    <property type="entry name" value="RNaseH-like_sf"/>
</dbReference>
<dbReference type="Proteomes" id="UP000218231">
    <property type="component" value="Unassembled WGS sequence"/>
</dbReference>
<protein>
    <recommendedName>
        <fullName evidence="1">Piwi domain-containing protein</fullName>
    </recommendedName>
</protein>
<dbReference type="InterPro" id="IPR003165">
    <property type="entry name" value="Piwi"/>
</dbReference>
<dbReference type="PANTHER" id="PTHR22891">
    <property type="entry name" value="EUKARYOTIC TRANSLATION INITIATION FACTOR 2C"/>
    <property type="match status" value="1"/>
</dbReference>
<evidence type="ECO:0000313" key="2">
    <source>
        <dbReference type="EMBL" id="PAV64664.1"/>
    </source>
</evidence>
<dbReference type="EMBL" id="LIAE01010251">
    <property type="protein sequence ID" value="PAV64664.1"/>
    <property type="molecule type" value="Genomic_DNA"/>
</dbReference>
<comment type="caution">
    <text evidence="2">The sequence shown here is derived from an EMBL/GenBank/DDBJ whole genome shotgun (WGS) entry which is preliminary data.</text>
</comment>
<evidence type="ECO:0000259" key="1">
    <source>
        <dbReference type="PROSITE" id="PS50822"/>
    </source>
</evidence>
<dbReference type="AlphaFoldDB" id="A0A2A2JSF0"/>
<proteinExistence type="predicted"/>
<dbReference type="SMART" id="SM00950">
    <property type="entry name" value="Piwi"/>
    <property type="match status" value="1"/>
</dbReference>
<reference evidence="2 3" key="1">
    <citation type="journal article" date="2017" name="Curr. Biol.">
        <title>Genome architecture and evolution of a unichromosomal asexual nematode.</title>
        <authorList>
            <person name="Fradin H."/>
            <person name="Zegar C."/>
            <person name="Gutwein M."/>
            <person name="Lucas J."/>
            <person name="Kovtun M."/>
            <person name="Corcoran D."/>
            <person name="Baugh L.R."/>
            <person name="Kiontke K."/>
            <person name="Gunsalus K."/>
            <person name="Fitch D.H."/>
            <person name="Piano F."/>
        </authorList>
    </citation>
    <scope>NUCLEOTIDE SEQUENCE [LARGE SCALE GENOMIC DNA]</scope>
    <source>
        <strain evidence="2">PF1309</strain>
    </source>
</reference>
<dbReference type="Gene3D" id="3.30.420.10">
    <property type="entry name" value="Ribonuclease H-like superfamily/Ribonuclease H"/>
    <property type="match status" value="1"/>
</dbReference>
<dbReference type="OrthoDB" id="10252740at2759"/>
<dbReference type="PROSITE" id="PS50822">
    <property type="entry name" value="PIWI"/>
    <property type="match status" value="1"/>
</dbReference>
<feature type="domain" description="Piwi" evidence="1">
    <location>
        <begin position="394"/>
        <end position="614"/>
    </location>
</feature>
<name>A0A2A2JSF0_9BILA</name>